<proteinExistence type="predicted"/>
<gene>
    <name evidence="2" type="ORF">g.2646</name>
</gene>
<feature type="non-terminal residue" evidence="2">
    <location>
        <position position="1"/>
    </location>
</feature>
<organism evidence="2">
    <name type="scientific">Graphocephala atropunctata</name>
    <dbReference type="NCBI Taxonomy" id="36148"/>
    <lineage>
        <taxon>Eukaryota</taxon>
        <taxon>Metazoa</taxon>
        <taxon>Ecdysozoa</taxon>
        <taxon>Arthropoda</taxon>
        <taxon>Hexapoda</taxon>
        <taxon>Insecta</taxon>
        <taxon>Pterygota</taxon>
        <taxon>Neoptera</taxon>
        <taxon>Paraneoptera</taxon>
        <taxon>Hemiptera</taxon>
        <taxon>Auchenorrhyncha</taxon>
        <taxon>Membracoidea</taxon>
        <taxon>Cicadellidae</taxon>
        <taxon>Cicadellinae</taxon>
        <taxon>Cicadellini</taxon>
        <taxon>Graphocephala</taxon>
    </lineage>
</organism>
<dbReference type="PROSITE" id="PS50878">
    <property type="entry name" value="RT_POL"/>
    <property type="match status" value="1"/>
</dbReference>
<dbReference type="CDD" id="cd01650">
    <property type="entry name" value="RT_nLTR_like"/>
    <property type="match status" value="1"/>
</dbReference>
<dbReference type="PANTHER" id="PTHR33332">
    <property type="entry name" value="REVERSE TRANSCRIPTASE DOMAIN-CONTAINING PROTEIN"/>
    <property type="match status" value="1"/>
</dbReference>
<name>A0A1B6KHW2_9HEMI</name>
<dbReference type="Pfam" id="PF00078">
    <property type="entry name" value="RVT_1"/>
    <property type="match status" value="1"/>
</dbReference>
<protein>
    <recommendedName>
        <fullName evidence="1">Reverse transcriptase domain-containing protein</fullName>
    </recommendedName>
</protein>
<feature type="non-terminal residue" evidence="2">
    <location>
        <position position="329"/>
    </location>
</feature>
<evidence type="ECO:0000259" key="1">
    <source>
        <dbReference type="PROSITE" id="PS50878"/>
    </source>
</evidence>
<dbReference type="InterPro" id="IPR000477">
    <property type="entry name" value="RT_dom"/>
</dbReference>
<reference evidence="2" key="1">
    <citation type="submission" date="2015-11" db="EMBL/GenBank/DDBJ databases">
        <title>De novo transcriptome assembly of four potential Pierce s Disease insect vectors from Arizona vineyards.</title>
        <authorList>
            <person name="Tassone E.E."/>
        </authorList>
    </citation>
    <scope>NUCLEOTIDE SEQUENCE</scope>
</reference>
<dbReference type="AlphaFoldDB" id="A0A1B6KHW2"/>
<feature type="domain" description="Reverse transcriptase" evidence="1">
    <location>
        <begin position="21"/>
        <end position="299"/>
    </location>
</feature>
<dbReference type="SUPFAM" id="SSF56672">
    <property type="entry name" value="DNA/RNA polymerases"/>
    <property type="match status" value="1"/>
</dbReference>
<accession>A0A1B6KHW2</accession>
<dbReference type="GO" id="GO:0071897">
    <property type="term" value="P:DNA biosynthetic process"/>
    <property type="evidence" value="ECO:0007669"/>
    <property type="project" value="UniProtKB-ARBA"/>
</dbReference>
<dbReference type="EMBL" id="GEBQ01028935">
    <property type="protein sequence ID" value="JAT11042.1"/>
    <property type="molecule type" value="Transcribed_RNA"/>
</dbReference>
<evidence type="ECO:0000313" key="2">
    <source>
        <dbReference type="EMBL" id="JAT11042.1"/>
    </source>
</evidence>
<dbReference type="InterPro" id="IPR043502">
    <property type="entry name" value="DNA/RNA_pol_sf"/>
</dbReference>
<sequence length="329" mass="37392">INMVKLILSVILPAITYLFNFSLRNSCFPTLWKSSLVVPLPKKTGPTTLGDYRPISLLCCLSKALERIVHNQIINYFHENNVLISFQSGFRTGHSTTTALLRVTDDIRAAMDSRKLTLLTLFDFSKAFDCINHRLLLAKLRNYGLSESAHQWFQSYLEYRTQHVVYENVQSQPKVVLSGVPQGSVLGPLLFSIFINDLPKVLKFTNYHLYADDLQIYLHFPLTNLETAVEEINTDIADIVKWTHANGLRINCSKTQPMIIGYTKLKTKQGFDLDNAPKVNVDGTTIPYRTITKNLGLTINDTLTWTDQTLLTCNRVFAAMHSLKRSSLY</sequence>